<dbReference type="EMBL" id="OA568504">
    <property type="protein sequence ID" value="CAD7201598.1"/>
    <property type="molecule type" value="Genomic_DNA"/>
</dbReference>
<protein>
    <submittedName>
        <fullName evidence="1">Uncharacterized protein</fullName>
    </submittedName>
</protein>
<accession>A0A7R8ZCQ8</accession>
<proteinExistence type="predicted"/>
<sequence>MAKLREYLRISDVRYRVPEQPARMATGGCSTCITQVPIKFPIDMSNQSDIIKILERLGFNQSDIIKFCRSVYSSPMTSLVLTDRFEKLPDLILYPHAEPNDLQKHGFTNYPF</sequence>
<dbReference type="AlphaFoldDB" id="A0A7R8ZCQ8"/>
<reference evidence="1" key="1">
    <citation type="submission" date="2020-11" db="EMBL/GenBank/DDBJ databases">
        <authorList>
            <person name="Tran Van P."/>
        </authorList>
    </citation>
    <scope>NUCLEOTIDE SEQUENCE</scope>
</reference>
<name>A0A7R8ZCQ8_TIMDO</name>
<gene>
    <name evidence="1" type="ORF">TDIB3V08_LOCUS7794</name>
</gene>
<evidence type="ECO:0000313" key="1">
    <source>
        <dbReference type="EMBL" id="CAD7201598.1"/>
    </source>
</evidence>
<organism evidence="1">
    <name type="scientific">Timema douglasi</name>
    <name type="common">Walking stick</name>
    <dbReference type="NCBI Taxonomy" id="61478"/>
    <lineage>
        <taxon>Eukaryota</taxon>
        <taxon>Metazoa</taxon>
        <taxon>Ecdysozoa</taxon>
        <taxon>Arthropoda</taxon>
        <taxon>Hexapoda</taxon>
        <taxon>Insecta</taxon>
        <taxon>Pterygota</taxon>
        <taxon>Neoptera</taxon>
        <taxon>Polyneoptera</taxon>
        <taxon>Phasmatodea</taxon>
        <taxon>Timematodea</taxon>
        <taxon>Timematoidea</taxon>
        <taxon>Timematidae</taxon>
        <taxon>Timema</taxon>
    </lineage>
</organism>